<dbReference type="SUPFAM" id="SSF48452">
    <property type="entry name" value="TPR-like"/>
    <property type="match status" value="1"/>
</dbReference>
<dbReference type="Pfam" id="PF10294">
    <property type="entry name" value="Methyltransf_16"/>
    <property type="match status" value="1"/>
</dbReference>
<dbReference type="Gene3D" id="1.25.40.10">
    <property type="entry name" value="Tetratricopeptide repeat domain"/>
    <property type="match status" value="1"/>
</dbReference>
<dbReference type="Pfam" id="PF12895">
    <property type="entry name" value="ANAPC3"/>
    <property type="match status" value="1"/>
</dbReference>
<organism evidence="1">
    <name type="scientific">Chrysotila carterae</name>
    <name type="common">Marine alga</name>
    <name type="synonym">Syracosphaera carterae</name>
    <dbReference type="NCBI Taxonomy" id="13221"/>
    <lineage>
        <taxon>Eukaryota</taxon>
        <taxon>Haptista</taxon>
        <taxon>Haptophyta</taxon>
        <taxon>Prymnesiophyceae</taxon>
        <taxon>Isochrysidales</taxon>
        <taxon>Isochrysidaceae</taxon>
        <taxon>Chrysotila</taxon>
    </lineage>
</organism>
<dbReference type="AlphaFoldDB" id="A0A7S4B982"/>
<dbReference type="InterPro" id="IPR019410">
    <property type="entry name" value="Methyltransf_16"/>
</dbReference>
<protein>
    <submittedName>
        <fullName evidence="1">Uncharacterized protein</fullName>
    </submittedName>
</protein>
<dbReference type="SUPFAM" id="SSF53335">
    <property type="entry name" value="S-adenosyl-L-methionine-dependent methyltransferases"/>
    <property type="match status" value="1"/>
</dbReference>
<dbReference type="Gene3D" id="3.40.50.150">
    <property type="entry name" value="Vaccinia Virus protein VP39"/>
    <property type="match status" value="1"/>
</dbReference>
<dbReference type="PANTHER" id="PTHR14614">
    <property type="entry name" value="HEPATOCELLULAR CARCINOMA-ASSOCIATED ANTIGEN"/>
    <property type="match status" value="1"/>
</dbReference>
<dbReference type="InterPro" id="IPR029063">
    <property type="entry name" value="SAM-dependent_MTases_sf"/>
</dbReference>
<accession>A0A7S4B982</accession>
<evidence type="ECO:0000313" key="1">
    <source>
        <dbReference type="EMBL" id="CAE0757633.1"/>
    </source>
</evidence>
<proteinExistence type="predicted"/>
<name>A0A7S4B982_CHRCT</name>
<dbReference type="EMBL" id="HBIZ01016500">
    <property type="protein sequence ID" value="CAE0757633.1"/>
    <property type="molecule type" value="Transcribed_RNA"/>
</dbReference>
<reference evidence="1" key="1">
    <citation type="submission" date="2021-01" db="EMBL/GenBank/DDBJ databases">
        <authorList>
            <person name="Corre E."/>
            <person name="Pelletier E."/>
            <person name="Niang G."/>
            <person name="Scheremetjew M."/>
            <person name="Finn R."/>
            <person name="Kale V."/>
            <person name="Holt S."/>
            <person name="Cochrane G."/>
            <person name="Meng A."/>
            <person name="Brown T."/>
            <person name="Cohen L."/>
        </authorList>
    </citation>
    <scope>NUCLEOTIDE SEQUENCE</scope>
    <source>
        <strain evidence="1">CCMP645</strain>
    </source>
</reference>
<dbReference type="CDD" id="cd02440">
    <property type="entry name" value="AdoMet_MTases"/>
    <property type="match status" value="1"/>
</dbReference>
<dbReference type="InterPro" id="IPR011990">
    <property type="entry name" value="TPR-like_helical_dom_sf"/>
</dbReference>
<sequence>MGSAEESGVPSQSFCADSANQEVVDRLSCSGNRAAEDGDMHEAEALFARAAILEPRNEKRAALLESQAQCLMQLEEYTRACEICFEAVALSPSWGDARLTLARACLNDGRFEDAIVHFEFAAKLQVTDSEMQSLGADLARAKTLLLRQDERELIVGDVTLRLQQWRRPGSPDEMCVHGACGLHSRPVAADARPSAQRARDFLTEAASRGPLPSTAEGSDAIGDRHGTGTMIWECGIVLAKYLQIHPALVPTGLRVLELGSGTGICGLVAGALGAEVLLTDLPPVLELLRVNCALNRAAVERAGGSLTEAVLDWDAGSLPRGATDADLILAADVLFQPSGEQLRALSALLPRLLAPSASRPRAARLLLAHKQRHDALDQQLLPYFREAGVLLQEVPLAEHHADYCSPLIKIFSGHWADDRASPELVTR</sequence>
<dbReference type="InterPro" id="IPR019734">
    <property type="entry name" value="TPR_rpt"/>
</dbReference>
<dbReference type="PANTHER" id="PTHR14614:SF132">
    <property type="entry name" value="PROTEIN-LYSINE METHYLTRANSFERASE C42C1.13"/>
    <property type="match status" value="1"/>
</dbReference>
<dbReference type="SMART" id="SM00028">
    <property type="entry name" value="TPR"/>
    <property type="match status" value="2"/>
</dbReference>
<gene>
    <name evidence="1" type="ORF">PCAR00345_LOCUS10227</name>
</gene>